<keyword evidence="2" id="KW-1185">Reference proteome</keyword>
<name>A0A5N6T707_ASPPS</name>
<dbReference type="EMBL" id="ML743555">
    <property type="protein sequence ID" value="KAE8142144.1"/>
    <property type="molecule type" value="Genomic_DNA"/>
</dbReference>
<evidence type="ECO:0000313" key="1">
    <source>
        <dbReference type="EMBL" id="KAE8142144.1"/>
    </source>
</evidence>
<dbReference type="OrthoDB" id="10284021at2759"/>
<sequence length="70" mass="7664">MARVCVCLCWDQHFPSALGMPGPTCTCSTDLGSRSLCVLCNAEKRCMLHYPYVYPVLGSSCIEVLSTCLE</sequence>
<dbReference type="GeneID" id="43637605"/>
<proteinExistence type="predicted"/>
<gene>
    <name evidence="1" type="ORF">BDV38DRAFT_235952</name>
</gene>
<dbReference type="AlphaFoldDB" id="A0A5N6T707"/>
<dbReference type="Proteomes" id="UP000325672">
    <property type="component" value="Unassembled WGS sequence"/>
</dbReference>
<organism evidence="1 2">
    <name type="scientific">Aspergillus pseudotamarii</name>
    <dbReference type="NCBI Taxonomy" id="132259"/>
    <lineage>
        <taxon>Eukaryota</taxon>
        <taxon>Fungi</taxon>
        <taxon>Dikarya</taxon>
        <taxon>Ascomycota</taxon>
        <taxon>Pezizomycotina</taxon>
        <taxon>Eurotiomycetes</taxon>
        <taxon>Eurotiomycetidae</taxon>
        <taxon>Eurotiales</taxon>
        <taxon>Aspergillaceae</taxon>
        <taxon>Aspergillus</taxon>
        <taxon>Aspergillus subgen. Circumdati</taxon>
    </lineage>
</organism>
<accession>A0A5N6T707</accession>
<dbReference type="RefSeq" id="XP_031918207.1">
    <property type="nucleotide sequence ID" value="XM_032053395.1"/>
</dbReference>
<evidence type="ECO:0000313" key="2">
    <source>
        <dbReference type="Proteomes" id="UP000325672"/>
    </source>
</evidence>
<reference evidence="1 2" key="1">
    <citation type="submission" date="2019-04" db="EMBL/GenBank/DDBJ databases">
        <title>Friends and foes A comparative genomics study of 23 Aspergillus species from section Flavi.</title>
        <authorList>
            <consortium name="DOE Joint Genome Institute"/>
            <person name="Kjaerbolling I."/>
            <person name="Vesth T."/>
            <person name="Frisvad J.C."/>
            <person name="Nybo J.L."/>
            <person name="Theobald S."/>
            <person name="Kildgaard S."/>
            <person name="Isbrandt T."/>
            <person name="Kuo A."/>
            <person name="Sato A."/>
            <person name="Lyhne E.K."/>
            <person name="Kogle M.E."/>
            <person name="Wiebenga A."/>
            <person name="Kun R.S."/>
            <person name="Lubbers R.J."/>
            <person name="Makela M.R."/>
            <person name="Barry K."/>
            <person name="Chovatia M."/>
            <person name="Clum A."/>
            <person name="Daum C."/>
            <person name="Haridas S."/>
            <person name="He G."/>
            <person name="LaButti K."/>
            <person name="Lipzen A."/>
            <person name="Mondo S."/>
            <person name="Riley R."/>
            <person name="Salamov A."/>
            <person name="Simmons B.A."/>
            <person name="Magnuson J.K."/>
            <person name="Henrissat B."/>
            <person name="Mortensen U.H."/>
            <person name="Larsen T.O."/>
            <person name="Devries R.P."/>
            <person name="Grigoriev I.V."/>
            <person name="Machida M."/>
            <person name="Baker S.E."/>
            <person name="Andersen M.R."/>
        </authorList>
    </citation>
    <scope>NUCLEOTIDE SEQUENCE [LARGE SCALE GENOMIC DNA]</scope>
    <source>
        <strain evidence="1 2">CBS 117625</strain>
    </source>
</reference>
<protein>
    <submittedName>
        <fullName evidence="1">Uncharacterized protein</fullName>
    </submittedName>
</protein>